<gene>
    <name evidence="5" type="ORF">GCM10017772_42430</name>
</gene>
<organism evidence="5 6">
    <name type="scientific">Promicromonospora soli</name>
    <dbReference type="NCBI Taxonomy" id="2035533"/>
    <lineage>
        <taxon>Bacteria</taxon>
        <taxon>Bacillati</taxon>
        <taxon>Actinomycetota</taxon>
        <taxon>Actinomycetes</taxon>
        <taxon>Micrococcales</taxon>
        <taxon>Promicromonosporaceae</taxon>
        <taxon>Promicromonospora</taxon>
    </lineage>
</organism>
<sequence length="701" mass="76793">MAGVSGLDEALEYHLVNSLGWPALRPLQRDAVKPVRSGADCVLLAPTAGGKTEAATFPLLSEMAKQNWQGLSVLYVTPLRALLNNLYPRVERYAGWLGRTVGLWHGDVSQAARRRMRAEPPDILLTTPESLEAMLVSGATENRTFFSGVRAVVIDELHAFAGSDRGWHLLAVLERLQRIAARDVQRIGLSATVGNPSEIGTWMQGSGAAAREVQVIAEQPAPGAPEPEVLLDFVGSVSNAARVVAALYRGEKRLVFCESRRTAEEVAYELREMGVQTFVSHSSLSAEERRLSEQAFAEAHDVVIVATSTLELGVDIGDLDRVIQIDAPRSVASFLQRLGRTGRRPRTVRNALFLATSSDTFLEAAGLLLLWRRGYVEPVRPSPHPRHLAAQQLLALSLQEGAYGASTWRDWWGSLSLMDDGEEVLAYLRGAGFLVDDGGLLMVGPAAEKAFGRRHFMDLLSSFTAEKELRVLHGNKELGFISPLALPRSVTDPGDRSERKPILINGRAWWVEAVDWKAFEVAVTPVGEKGDVKWHSDPIAYSFEMMRAQREVLLGADPDVPLSRRAEERLVAVREEHREAVAQDSFVIEARGHDVVWWTWAGLRANETLRAALGGPEGKSDNRNLVVRGADSIRRLRDEDLDGAVPYVPVEMVETLKFSAALPPAMAVRTLAERFADRTGARATVAGTNSPGRRTMESGGA</sequence>
<reference evidence="5" key="2">
    <citation type="submission" date="2020-09" db="EMBL/GenBank/DDBJ databases">
        <authorList>
            <person name="Sun Q."/>
            <person name="Zhou Y."/>
        </authorList>
    </citation>
    <scope>NUCLEOTIDE SEQUENCE</scope>
    <source>
        <strain evidence="5">CGMCC 4.7398</strain>
    </source>
</reference>
<dbReference type="InterPro" id="IPR027417">
    <property type="entry name" value="P-loop_NTPase"/>
</dbReference>
<dbReference type="PROSITE" id="PS51194">
    <property type="entry name" value="HELICASE_CTER"/>
    <property type="match status" value="1"/>
</dbReference>
<keyword evidence="6" id="KW-1185">Reference proteome</keyword>
<dbReference type="EMBL" id="BNAS01000008">
    <property type="protein sequence ID" value="GHH78650.1"/>
    <property type="molecule type" value="Genomic_DNA"/>
</dbReference>
<dbReference type="GO" id="GO:0016887">
    <property type="term" value="F:ATP hydrolysis activity"/>
    <property type="evidence" value="ECO:0007669"/>
    <property type="project" value="TreeGrafter"/>
</dbReference>
<dbReference type="SMART" id="SM00490">
    <property type="entry name" value="HELICc"/>
    <property type="match status" value="1"/>
</dbReference>
<dbReference type="SUPFAM" id="SSF52540">
    <property type="entry name" value="P-loop containing nucleoside triphosphate hydrolases"/>
    <property type="match status" value="1"/>
</dbReference>
<dbReference type="GO" id="GO:0003677">
    <property type="term" value="F:DNA binding"/>
    <property type="evidence" value="ECO:0007669"/>
    <property type="project" value="TreeGrafter"/>
</dbReference>
<dbReference type="RefSeq" id="WP_189671298.1">
    <property type="nucleotide sequence ID" value="NZ_BNAS01000008.1"/>
</dbReference>
<dbReference type="AlphaFoldDB" id="A0A919G627"/>
<feature type="domain" description="Helicase C-terminal" evidence="4">
    <location>
        <begin position="242"/>
        <end position="394"/>
    </location>
</feature>
<dbReference type="PROSITE" id="PS51192">
    <property type="entry name" value="HELICASE_ATP_BIND_1"/>
    <property type="match status" value="1"/>
</dbReference>
<dbReference type="Pfam" id="PF00271">
    <property type="entry name" value="Helicase_C"/>
    <property type="match status" value="1"/>
</dbReference>
<dbReference type="InterPro" id="IPR052511">
    <property type="entry name" value="ATP-dep_Helicase"/>
</dbReference>
<evidence type="ECO:0000256" key="2">
    <source>
        <dbReference type="ARBA" id="ARBA00022840"/>
    </source>
</evidence>
<evidence type="ECO:0000259" key="4">
    <source>
        <dbReference type="PROSITE" id="PS51194"/>
    </source>
</evidence>
<dbReference type="PANTHER" id="PTHR47962:SF5">
    <property type="entry name" value="ATP-DEPENDENT HELICASE LHR-RELATED"/>
    <property type="match status" value="1"/>
</dbReference>
<keyword evidence="5" id="KW-0378">Hydrolase</keyword>
<evidence type="ECO:0000313" key="5">
    <source>
        <dbReference type="EMBL" id="GHH78650.1"/>
    </source>
</evidence>
<dbReference type="GO" id="GO:0004386">
    <property type="term" value="F:helicase activity"/>
    <property type="evidence" value="ECO:0007669"/>
    <property type="project" value="UniProtKB-KW"/>
</dbReference>
<dbReference type="InterPro" id="IPR011545">
    <property type="entry name" value="DEAD/DEAH_box_helicase_dom"/>
</dbReference>
<dbReference type="Gene3D" id="3.40.50.300">
    <property type="entry name" value="P-loop containing nucleotide triphosphate hydrolases"/>
    <property type="match status" value="2"/>
</dbReference>
<dbReference type="PANTHER" id="PTHR47962">
    <property type="entry name" value="ATP-DEPENDENT HELICASE LHR-RELATED-RELATED"/>
    <property type="match status" value="1"/>
</dbReference>
<evidence type="ECO:0000259" key="3">
    <source>
        <dbReference type="PROSITE" id="PS51192"/>
    </source>
</evidence>
<accession>A0A919G627</accession>
<keyword evidence="2" id="KW-0067">ATP-binding</keyword>
<feature type="domain" description="Helicase ATP-binding" evidence="3">
    <location>
        <begin position="32"/>
        <end position="202"/>
    </location>
</feature>
<dbReference type="SMART" id="SM00487">
    <property type="entry name" value="DEXDc"/>
    <property type="match status" value="1"/>
</dbReference>
<keyword evidence="5" id="KW-0347">Helicase</keyword>
<dbReference type="Proteomes" id="UP000627369">
    <property type="component" value="Unassembled WGS sequence"/>
</dbReference>
<evidence type="ECO:0000313" key="6">
    <source>
        <dbReference type="Proteomes" id="UP000627369"/>
    </source>
</evidence>
<dbReference type="GO" id="GO:0005524">
    <property type="term" value="F:ATP binding"/>
    <property type="evidence" value="ECO:0007669"/>
    <property type="project" value="UniProtKB-KW"/>
</dbReference>
<keyword evidence="1" id="KW-0547">Nucleotide-binding</keyword>
<dbReference type="InterPro" id="IPR014001">
    <property type="entry name" value="Helicase_ATP-bd"/>
</dbReference>
<reference evidence="5" key="1">
    <citation type="journal article" date="2014" name="Int. J. Syst. Evol. Microbiol.">
        <title>Complete genome sequence of Corynebacterium casei LMG S-19264T (=DSM 44701T), isolated from a smear-ripened cheese.</title>
        <authorList>
            <consortium name="US DOE Joint Genome Institute (JGI-PGF)"/>
            <person name="Walter F."/>
            <person name="Albersmeier A."/>
            <person name="Kalinowski J."/>
            <person name="Ruckert C."/>
        </authorList>
    </citation>
    <scope>NUCLEOTIDE SEQUENCE</scope>
    <source>
        <strain evidence="5">CGMCC 4.7398</strain>
    </source>
</reference>
<dbReference type="CDD" id="cd17922">
    <property type="entry name" value="DEXHc_LHR-like"/>
    <property type="match status" value="1"/>
</dbReference>
<name>A0A919G627_9MICO</name>
<comment type="caution">
    <text evidence="5">The sequence shown here is derived from an EMBL/GenBank/DDBJ whole genome shotgun (WGS) entry which is preliminary data.</text>
</comment>
<dbReference type="Pfam" id="PF00270">
    <property type="entry name" value="DEAD"/>
    <property type="match status" value="1"/>
</dbReference>
<proteinExistence type="predicted"/>
<evidence type="ECO:0000256" key="1">
    <source>
        <dbReference type="ARBA" id="ARBA00022741"/>
    </source>
</evidence>
<protein>
    <submittedName>
        <fullName evidence="5">ATP-dependent helicase</fullName>
    </submittedName>
</protein>
<dbReference type="InterPro" id="IPR001650">
    <property type="entry name" value="Helicase_C-like"/>
</dbReference>